<dbReference type="AlphaFoldDB" id="A0A9D7LT97"/>
<organism evidence="1 2">
    <name type="scientific">Candidatus Dechloromonas phosphorivorans</name>
    <dbReference type="NCBI Taxonomy" id="2899244"/>
    <lineage>
        <taxon>Bacteria</taxon>
        <taxon>Pseudomonadati</taxon>
        <taxon>Pseudomonadota</taxon>
        <taxon>Betaproteobacteria</taxon>
        <taxon>Rhodocyclales</taxon>
        <taxon>Azonexaceae</taxon>
        <taxon>Dechloromonas</taxon>
    </lineage>
</organism>
<sequence length="226" mass="25191">MSRSIEDDLDRYLDAVADATAIFREAVDGYLQTDKDGSCWQQARKITEKMRTLDDLQQHLETGVYSQASAGNLISGMVDPMTGVSRLLKDMKRQITSFAVESDLSRSGVCIPQHLVPDMLQLTDEVCAAVDVLVAGYRPSLQWWKEAPSGDEDRGVSWHESQADRLSMQLLKKIFGDDALEIEAKLTLARFVEEIDRVADHAEAIDRELCATRMAGQTTADARDSH</sequence>
<dbReference type="InterPro" id="IPR038078">
    <property type="entry name" value="PhoU-like_sf"/>
</dbReference>
<evidence type="ECO:0008006" key="3">
    <source>
        <dbReference type="Google" id="ProtNLM"/>
    </source>
</evidence>
<evidence type="ECO:0000313" key="1">
    <source>
        <dbReference type="EMBL" id="MBK8892034.1"/>
    </source>
</evidence>
<evidence type="ECO:0000313" key="2">
    <source>
        <dbReference type="Proteomes" id="UP000808146"/>
    </source>
</evidence>
<dbReference type="Gene3D" id="1.20.58.220">
    <property type="entry name" value="Phosphate transport system protein phou homolog 2, domain 2"/>
    <property type="match status" value="1"/>
</dbReference>
<reference evidence="1" key="1">
    <citation type="submission" date="2020-10" db="EMBL/GenBank/DDBJ databases">
        <title>Connecting structure to function with the recovery of over 1000 high-quality activated sludge metagenome-assembled genomes encoding full-length rRNA genes using long-read sequencing.</title>
        <authorList>
            <person name="Singleton C.M."/>
            <person name="Petriglieri F."/>
            <person name="Kristensen J.M."/>
            <person name="Kirkegaard R.H."/>
            <person name="Michaelsen T.Y."/>
            <person name="Andersen M.H."/>
            <person name="Karst S.M."/>
            <person name="Dueholm M.S."/>
            <person name="Nielsen P.H."/>
            <person name="Albertsen M."/>
        </authorList>
    </citation>
    <scope>NUCLEOTIDE SEQUENCE</scope>
    <source>
        <strain evidence="1">OdNE_18-Q3-R46-58_BAT3C.305</strain>
    </source>
</reference>
<name>A0A9D7LT97_9RHOO</name>
<comment type="caution">
    <text evidence="1">The sequence shown here is derived from an EMBL/GenBank/DDBJ whole genome shotgun (WGS) entry which is preliminary data.</text>
</comment>
<gene>
    <name evidence="1" type="ORF">IPN75_17450</name>
</gene>
<dbReference type="Proteomes" id="UP000808146">
    <property type="component" value="Unassembled WGS sequence"/>
</dbReference>
<accession>A0A9D7LT97</accession>
<proteinExistence type="predicted"/>
<dbReference type="EMBL" id="JADKBR010000021">
    <property type="protein sequence ID" value="MBK8892034.1"/>
    <property type="molecule type" value="Genomic_DNA"/>
</dbReference>
<protein>
    <recommendedName>
        <fullName evidence="3">DUF47 family protein</fullName>
    </recommendedName>
</protein>